<dbReference type="InterPro" id="IPR036249">
    <property type="entry name" value="Thioredoxin-like_sf"/>
</dbReference>
<dbReference type="SUPFAM" id="SSF52833">
    <property type="entry name" value="Thioredoxin-like"/>
    <property type="match status" value="1"/>
</dbReference>
<organism evidence="2 3">
    <name type="scientific">Candidatus Gottesmanbacteria bacterium GW2011_GWA1_34_13</name>
    <dbReference type="NCBI Taxonomy" id="1618434"/>
    <lineage>
        <taxon>Bacteria</taxon>
        <taxon>Candidatus Gottesmaniibacteriota</taxon>
    </lineage>
</organism>
<dbReference type="Pfam" id="PF01323">
    <property type="entry name" value="DSBA"/>
    <property type="match status" value="1"/>
</dbReference>
<reference evidence="2 3" key="1">
    <citation type="journal article" date="2015" name="Nature">
        <title>rRNA introns, odd ribosomes, and small enigmatic genomes across a large radiation of phyla.</title>
        <authorList>
            <person name="Brown C.T."/>
            <person name="Hug L.A."/>
            <person name="Thomas B.C."/>
            <person name="Sharon I."/>
            <person name="Castelle C.J."/>
            <person name="Singh A."/>
            <person name="Wilkins M.J."/>
            <person name="Williams K.H."/>
            <person name="Banfield J.F."/>
        </authorList>
    </citation>
    <scope>NUCLEOTIDE SEQUENCE [LARGE SCALE GENOMIC DNA]</scope>
</reference>
<accession>A0A0G0DVS2</accession>
<dbReference type="GO" id="GO:0016491">
    <property type="term" value="F:oxidoreductase activity"/>
    <property type="evidence" value="ECO:0007669"/>
    <property type="project" value="InterPro"/>
</dbReference>
<dbReference type="STRING" id="1618434.UR52_C0009G0015"/>
<dbReference type="Gene3D" id="3.40.30.10">
    <property type="entry name" value="Glutaredoxin"/>
    <property type="match status" value="1"/>
</dbReference>
<comment type="caution">
    <text evidence="2">The sequence shown here is derived from an EMBL/GenBank/DDBJ whole genome shotgun (WGS) entry which is preliminary data.</text>
</comment>
<dbReference type="AlphaFoldDB" id="A0A0G0DVS2"/>
<evidence type="ECO:0000313" key="2">
    <source>
        <dbReference type="EMBL" id="KKP59247.1"/>
    </source>
</evidence>
<gene>
    <name evidence="2" type="ORF">UR52_C0009G0015</name>
</gene>
<protein>
    <submittedName>
        <fullName evidence="2">DSBA oxidoreductase family protein</fullName>
    </submittedName>
</protein>
<feature type="domain" description="DSBA-like thioredoxin" evidence="1">
    <location>
        <begin position="1"/>
        <end position="67"/>
    </location>
</feature>
<evidence type="ECO:0000313" key="3">
    <source>
        <dbReference type="Proteomes" id="UP000034176"/>
    </source>
</evidence>
<feature type="non-terminal residue" evidence="2">
    <location>
        <position position="1"/>
    </location>
</feature>
<proteinExistence type="predicted"/>
<dbReference type="InterPro" id="IPR001853">
    <property type="entry name" value="DSBA-like_thioredoxin_dom"/>
</dbReference>
<evidence type="ECO:0000259" key="1">
    <source>
        <dbReference type="Pfam" id="PF01323"/>
    </source>
</evidence>
<dbReference type="EMBL" id="LBPN01000009">
    <property type="protein sequence ID" value="KKP59247.1"/>
    <property type="molecule type" value="Genomic_DNA"/>
</dbReference>
<name>A0A0G0DVS2_9BACT</name>
<sequence length="72" mass="7400">LGLKTDDFNACLDGNKKADVVKNDIALAQKAGVGGTPSVFVGKTKGNTFTGIEVSGAQPFDNFKTAIDAALK</sequence>
<dbReference type="Proteomes" id="UP000034176">
    <property type="component" value="Unassembled WGS sequence"/>
</dbReference>